<dbReference type="AlphaFoldDB" id="X1M3B3"/>
<proteinExistence type="predicted"/>
<name>X1M3B3_9ZZZZ</name>
<dbReference type="EMBL" id="BARV01006411">
    <property type="protein sequence ID" value="GAI12536.1"/>
    <property type="molecule type" value="Genomic_DNA"/>
</dbReference>
<protein>
    <submittedName>
        <fullName evidence="1">Uncharacterized protein</fullName>
    </submittedName>
</protein>
<comment type="caution">
    <text evidence="1">The sequence shown here is derived from an EMBL/GenBank/DDBJ whole genome shotgun (WGS) entry which is preliminary data.</text>
</comment>
<sequence>MEIDGANYRTVDKKDIAKTDVAAAEEPGVEIDIPALAQDAQITMQFDVALAADATIYYHYVKGILE</sequence>
<reference evidence="1" key="1">
    <citation type="journal article" date="2014" name="Front. Microbiol.">
        <title>High frequency of phylogenetically diverse reductive dehalogenase-homologous genes in deep subseafloor sedimentary metagenomes.</title>
        <authorList>
            <person name="Kawai M."/>
            <person name="Futagami T."/>
            <person name="Toyoda A."/>
            <person name="Takaki Y."/>
            <person name="Nishi S."/>
            <person name="Hori S."/>
            <person name="Arai W."/>
            <person name="Tsubouchi T."/>
            <person name="Morono Y."/>
            <person name="Uchiyama I."/>
            <person name="Ito T."/>
            <person name="Fujiyama A."/>
            <person name="Inagaki F."/>
            <person name="Takami H."/>
        </authorList>
    </citation>
    <scope>NUCLEOTIDE SEQUENCE</scope>
    <source>
        <strain evidence="1">Expedition CK06-06</strain>
    </source>
</reference>
<evidence type="ECO:0000313" key="1">
    <source>
        <dbReference type="EMBL" id="GAI12536.1"/>
    </source>
</evidence>
<organism evidence="1">
    <name type="scientific">marine sediment metagenome</name>
    <dbReference type="NCBI Taxonomy" id="412755"/>
    <lineage>
        <taxon>unclassified sequences</taxon>
        <taxon>metagenomes</taxon>
        <taxon>ecological metagenomes</taxon>
    </lineage>
</organism>
<accession>X1M3B3</accession>
<gene>
    <name evidence="1" type="ORF">S06H3_13139</name>
</gene>